<dbReference type="EMBL" id="KN831785">
    <property type="protein sequence ID" value="KIM39473.1"/>
    <property type="molecule type" value="Genomic_DNA"/>
</dbReference>
<feature type="region of interest" description="Disordered" evidence="1">
    <location>
        <begin position="162"/>
        <end position="195"/>
    </location>
</feature>
<feature type="region of interest" description="Disordered" evidence="1">
    <location>
        <begin position="1"/>
        <end position="24"/>
    </location>
</feature>
<name>A0A0C2XPA5_HEBCY</name>
<dbReference type="HOGENOM" id="CLU_1235159_0_0_1"/>
<accession>A0A0C2XPA5</accession>
<feature type="compositionally biased region" description="Low complexity" evidence="1">
    <location>
        <begin position="1"/>
        <end position="18"/>
    </location>
</feature>
<evidence type="ECO:0000313" key="2">
    <source>
        <dbReference type="EMBL" id="KIM39473.1"/>
    </source>
</evidence>
<feature type="compositionally biased region" description="Low complexity" evidence="1">
    <location>
        <begin position="105"/>
        <end position="126"/>
    </location>
</feature>
<feature type="compositionally biased region" description="Polar residues" evidence="1">
    <location>
        <begin position="50"/>
        <end position="65"/>
    </location>
</feature>
<dbReference type="Proteomes" id="UP000053424">
    <property type="component" value="Unassembled WGS sequence"/>
</dbReference>
<evidence type="ECO:0000256" key="1">
    <source>
        <dbReference type="SAM" id="MobiDB-lite"/>
    </source>
</evidence>
<keyword evidence="3" id="KW-1185">Reference proteome</keyword>
<sequence length="224" mass="24569">MSSSSSKTPHPSPSARAAARARMKKLAAAAVAAKQLETATDSKGDIGDTRPTNIVNSAASNSKYSLATPKTDPENLSKVPIGVHPLDASSTEYSRESARSPHPFSHSSTMYTSPSSPIQPYQIPSQMVQGNGPHDNMDRPFLSPAQNYRKYSRVGLKLYREKEDEDSIKREDEEIDALSTDDGELDTPYMPGSEADNRRYCLSWLRNVPKPGSSQLETQSPKRK</sequence>
<evidence type="ECO:0000313" key="3">
    <source>
        <dbReference type="Proteomes" id="UP000053424"/>
    </source>
</evidence>
<feature type="compositionally biased region" description="Basic and acidic residues" evidence="1">
    <location>
        <begin position="162"/>
        <end position="172"/>
    </location>
</feature>
<feature type="region of interest" description="Disordered" evidence="1">
    <location>
        <begin position="37"/>
        <end position="146"/>
    </location>
</feature>
<protein>
    <submittedName>
        <fullName evidence="2">Uncharacterized protein</fullName>
    </submittedName>
</protein>
<reference evidence="3" key="2">
    <citation type="submission" date="2015-01" db="EMBL/GenBank/DDBJ databases">
        <title>Evolutionary Origins and Diversification of the Mycorrhizal Mutualists.</title>
        <authorList>
            <consortium name="DOE Joint Genome Institute"/>
            <consortium name="Mycorrhizal Genomics Consortium"/>
            <person name="Kohler A."/>
            <person name="Kuo A."/>
            <person name="Nagy L.G."/>
            <person name="Floudas D."/>
            <person name="Copeland A."/>
            <person name="Barry K.W."/>
            <person name="Cichocki N."/>
            <person name="Veneault-Fourrey C."/>
            <person name="LaButti K."/>
            <person name="Lindquist E.A."/>
            <person name="Lipzen A."/>
            <person name="Lundell T."/>
            <person name="Morin E."/>
            <person name="Murat C."/>
            <person name="Riley R."/>
            <person name="Ohm R."/>
            <person name="Sun H."/>
            <person name="Tunlid A."/>
            <person name="Henrissat B."/>
            <person name="Grigoriev I.V."/>
            <person name="Hibbett D.S."/>
            <person name="Martin F."/>
        </authorList>
    </citation>
    <scope>NUCLEOTIDE SEQUENCE [LARGE SCALE GENOMIC DNA]</scope>
    <source>
        <strain evidence="3">h7</strain>
    </source>
</reference>
<gene>
    <name evidence="2" type="ORF">M413DRAFT_12080</name>
</gene>
<organism evidence="2 3">
    <name type="scientific">Hebeloma cylindrosporum</name>
    <dbReference type="NCBI Taxonomy" id="76867"/>
    <lineage>
        <taxon>Eukaryota</taxon>
        <taxon>Fungi</taxon>
        <taxon>Dikarya</taxon>
        <taxon>Basidiomycota</taxon>
        <taxon>Agaricomycotina</taxon>
        <taxon>Agaricomycetes</taxon>
        <taxon>Agaricomycetidae</taxon>
        <taxon>Agaricales</taxon>
        <taxon>Agaricineae</taxon>
        <taxon>Hymenogastraceae</taxon>
        <taxon>Hebeloma</taxon>
    </lineage>
</organism>
<feature type="compositionally biased region" description="Acidic residues" evidence="1">
    <location>
        <begin position="173"/>
        <end position="185"/>
    </location>
</feature>
<dbReference type="AlphaFoldDB" id="A0A0C2XPA5"/>
<reference evidence="2 3" key="1">
    <citation type="submission" date="2014-04" db="EMBL/GenBank/DDBJ databases">
        <authorList>
            <consortium name="DOE Joint Genome Institute"/>
            <person name="Kuo A."/>
            <person name="Gay G."/>
            <person name="Dore J."/>
            <person name="Kohler A."/>
            <person name="Nagy L.G."/>
            <person name="Floudas D."/>
            <person name="Copeland A."/>
            <person name="Barry K.W."/>
            <person name="Cichocki N."/>
            <person name="Veneault-Fourrey C."/>
            <person name="LaButti K."/>
            <person name="Lindquist E.A."/>
            <person name="Lipzen A."/>
            <person name="Lundell T."/>
            <person name="Morin E."/>
            <person name="Murat C."/>
            <person name="Sun H."/>
            <person name="Tunlid A."/>
            <person name="Henrissat B."/>
            <person name="Grigoriev I.V."/>
            <person name="Hibbett D.S."/>
            <person name="Martin F."/>
            <person name="Nordberg H.P."/>
            <person name="Cantor M.N."/>
            <person name="Hua S.X."/>
        </authorList>
    </citation>
    <scope>NUCLEOTIDE SEQUENCE [LARGE SCALE GENOMIC DNA]</scope>
    <source>
        <strain evidence="3">h7</strain>
    </source>
</reference>
<proteinExistence type="predicted"/>